<feature type="chain" id="PRO_5045749799" evidence="1">
    <location>
        <begin position="24"/>
        <end position="434"/>
    </location>
</feature>
<protein>
    <submittedName>
        <fullName evidence="3">Xaa-Pro dipeptidase</fullName>
    </submittedName>
</protein>
<dbReference type="InterPro" id="IPR057744">
    <property type="entry name" value="OTAase-like"/>
</dbReference>
<dbReference type="InterPro" id="IPR032466">
    <property type="entry name" value="Metal_Hydrolase"/>
</dbReference>
<dbReference type="SUPFAM" id="SSF51556">
    <property type="entry name" value="Metallo-dependent hydrolases"/>
    <property type="match status" value="1"/>
</dbReference>
<keyword evidence="1" id="KW-0732">Signal</keyword>
<reference evidence="4" key="1">
    <citation type="journal article" date="2019" name="Int. J. Syst. Evol. Microbiol.">
        <title>The Global Catalogue of Microorganisms (GCM) 10K type strain sequencing project: providing services to taxonomists for standard genome sequencing and annotation.</title>
        <authorList>
            <consortium name="The Broad Institute Genomics Platform"/>
            <consortium name="The Broad Institute Genome Sequencing Center for Infectious Disease"/>
            <person name="Wu L."/>
            <person name="Ma J."/>
        </authorList>
    </citation>
    <scope>NUCLEOTIDE SEQUENCE [LARGE SCALE GENOMIC DNA]</scope>
    <source>
        <strain evidence="4">CGMCC 1.12766</strain>
    </source>
</reference>
<dbReference type="Proteomes" id="UP000648722">
    <property type="component" value="Unassembled WGS sequence"/>
</dbReference>
<dbReference type="InterPro" id="IPR011059">
    <property type="entry name" value="Metal-dep_hydrolase_composite"/>
</dbReference>
<accession>A0ABQ1XMX8</accession>
<dbReference type="PANTHER" id="PTHR43135:SF3">
    <property type="entry name" value="ALPHA-D-RIBOSE 1-METHYLPHOSPHONATE 5-TRIPHOSPHATE DIPHOSPHATASE"/>
    <property type="match status" value="1"/>
</dbReference>
<dbReference type="Pfam" id="PF01979">
    <property type="entry name" value="Amidohydro_1"/>
    <property type="match status" value="1"/>
</dbReference>
<dbReference type="InterPro" id="IPR051781">
    <property type="entry name" value="Metallo-dep_Hydrolase"/>
</dbReference>
<evidence type="ECO:0000259" key="2">
    <source>
        <dbReference type="Pfam" id="PF01979"/>
    </source>
</evidence>
<evidence type="ECO:0000313" key="3">
    <source>
        <dbReference type="EMBL" id="GGG98077.1"/>
    </source>
</evidence>
<dbReference type="RefSeq" id="WP_188451683.1">
    <property type="nucleotide sequence ID" value="NZ_BMFS01000004.1"/>
</dbReference>
<evidence type="ECO:0000313" key="4">
    <source>
        <dbReference type="Proteomes" id="UP000648722"/>
    </source>
</evidence>
<feature type="signal peptide" evidence="1">
    <location>
        <begin position="1"/>
        <end position="23"/>
    </location>
</feature>
<dbReference type="PANTHER" id="PTHR43135">
    <property type="entry name" value="ALPHA-D-RIBOSE 1-METHYLPHOSPHONATE 5-TRIPHOSPHATE DIPHOSPHATASE"/>
    <property type="match status" value="1"/>
</dbReference>
<dbReference type="CDD" id="cd01299">
    <property type="entry name" value="Met_dep_hydrolase_A"/>
    <property type="match status" value="1"/>
</dbReference>
<evidence type="ECO:0000256" key="1">
    <source>
        <dbReference type="SAM" id="SignalP"/>
    </source>
</evidence>
<sequence length="434" mass="45762">MTGLASALLAAWMLVSAGTVTQAENDVSSVTVIHAGHLIAVPGERVREGASIIIRDGRIDTIEDGYVTRDGAEIIDLTAHWVLPGLIDAHVHLLSERGASSRLDTFTLSSADRAFVGARHARRTLEAGFTTVQDVGGDLEAILALRNAIRNGDAAGPRMRVAGPSITPTGGHGDVNGYNQQVIRNFSSPGACNGPADCARAVRSLVQAGVDTIKITATGGVLSNTAAGLEVQFMDDELTAIVQAAEMMGRRVTAHAHGVTGVNAFLAAGGHSIEHGTFLDEESIRLFRRSGAFLVPTVMAGEFVTLEAEANAPWMTPFQRAKALQVGPQMVDMLRRAHRGGVQIAFGTDSGVSRHGDNAREFELMVEAGMTPEQAIIAATINGARHLQLENEIGRIAPGFHADIIAVSGNPLENVSELRDVDFVMAAGMVHKAP</sequence>
<proteinExistence type="predicted"/>
<dbReference type="Gene3D" id="2.30.40.10">
    <property type="entry name" value="Urease, subunit C, domain 1"/>
    <property type="match status" value="1"/>
</dbReference>
<dbReference type="InterPro" id="IPR006680">
    <property type="entry name" value="Amidohydro-rel"/>
</dbReference>
<keyword evidence="4" id="KW-1185">Reference proteome</keyword>
<dbReference type="Gene3D" id="3.20.20.140">
    <property type="entry name" value="Metal-dependent hydrolases"/>
    <property type="match status" value="1"/>
</dbReference>
<organism evidence="3 4">
    <name type="scientific">Glycocaulis albus</name>
    <dbReference type="NCBI Taxonomy" id="1382801"/>
    <lineage>
        <taxon>Bacteria</taxon>
        <taxon>Pseudomonadati</taxon>
        <taxon>Pseudomonadota</taxon>
        <taxon>Alphaproteobacteria</taxon>
        <taxon>Maricaulales</taxon>
        <taxon>Maricaulaceae</taxon>
        <taxon>Glycocaulis</taxon>
    </lineage>
</organism>
<name>A0ABQ1XMX8_9PROT</name>
<gene>
    <name evidence="3" type="ORF">GCM10007420_12340</name>
</gene>
<comment type="caution">
    <text evidence="3">The sequence shown here is derived from an EMBL/GenBank/DDBJ whole genome shotgun (WGS) entry which is preliminary data.</text>
</comment>
<dbReference type="EMBL" id="BMFS01000004">
    <property type="protein sequence ID" value="GGG98077.1"/>
    <property type="molecule type" value="Genomic_DNA"/>
</dbReference>
<dbReference type="SUPFAM" id="SSF51338">
    <property type="entry name" value="Composite domain of metallo-dependent hydrolases"/>
    <property type="match status" value="1"/>
</dbReference>
<feature type="domain" description="Amidohydrolase-related" evidence="2">
    <location>
        <begin position="81"/>
        <end position="428"/>
    </location>
</feature>